<protein>
    <recommendedName>
        <fullName evidence="3">Type II toxin-antitoxin system RelE/ParE family toxin</fullName>
    </recommendedName>
</protein>
<dbReference type="Proteomes" id="UP000431684">
    <property type="component" value="Unassembled WGS sequence"/>
</dbReference>
<proteinExistence type="predicted"/>
<name>A0A6I3XEA7_9BURK</name>
<dbReference type="OrthoDB" id="9152080at2"/>
<gene>
    <name evidence="1" type="ORF">GJV26_15900</name>
</gene>
<accession>A0A6I3XEA7</accession>
<dbReference type="InterPro" id="IPR007712">
    <property type="entry name" value="RelE/ParE_toxin"/>
</dbReference>
<sequence length="135" mass="15846">MISLLITPSAQNDLDELWDIDEDSAAEIETALEEISHDATLMGRLTERRFRHVPAPSFDTDRFVALWQKGLNLYRLKFWDWQGGIVPYRVIYAHNPTTDTMYVLAVVSREFNYDIRHPIVTRVRTEYERLGIPTY</sequence>
<keyword evidence="2" id="KW-1185">Reference proteome</keyword>
<organism evidence="1 2">
    <name type="scientific">Pseudoduganella dura</name>
    <dbReference type="NCBI Taxonomy" id="321982"/>
    <lineage>
        <taxon>Bacteria</taxon>
        <taxon>Pseudomonadati</taxon>
        <taxon>Pseudomonadota</taxon>
        <taxon>Betaproteobacteria</taxon>
        <taxon>Burkholderiales</taxon>
        <taxon>Oxalobacteraceae</taxon>
        <taxon>Telluria group</taxon>
        <taxon>Pseudoduganella</taxon>
    </lineage>
</organism>
<dbReference type="AlphaFoldDB" id="A0A6I3XEA7"/>
<dbReference type="EMBL" id="WNWM01000002">
    <property type="protein sequence ID" value="MUI13926.1"/>
    <property type="molecule type" value="Genomic_DNA"/>
</dbReference>
<evidence type="ECO:0000313" key="2">
    <source>
        <dbReference type="Proteomes" id="UP000431684"/>
    </source>
</evidence>
<dbReference type="Pfam" id="PF05016">
    <property type="entry name" value="ParE_toxin"/>
    <property type="match status" value="1"/>
</dbReference>
<reference evidence="1 2" key="1">
    <citation type="submission" date="2019-11" db="EMBL/GenBank/DDBJ databases">
        <title>Draft Genome Sequences of Six Type Strains of the Genus Massilia.</title>
        <authorList>
            <person name="Miess H."/>
            <person name="Frediansyah A."/>
            <person name="Goeker M."/>
            <person name="Gross H."/>
        </authorList>
    </citation>
    <scope>NUCLEOTIDE SEQUENCE [LARGE SCALE GENOMIC DNA]</scope>
    <source>
        <strain evidence="1 2">DSM 17513</strain>
    </source>
</reference>
<evidence type="ECO:0008006" key="3">
    <source>
        <dbReference type="Google" id="ProtNLM"/>
    </source>
</evidence>
<dbReference type="RefSeq" id="WP_155709679.1">
    <property type="nucleotide sequence ID" value="NZ_BMWU01000020.1"/>
</dbReference>
<evidence type="ECO:0000313" key="1">
    <source>
        <dbReference type="EMBL" id="MUI13926.1"/>
    </source>
</evidence>
<comment type="caution">
    <text evidence="1">The sequence shown here is derived from an EMBL/GenBank/DDBJ whole genome shotgun (WGS) entry which is preliminary data.</text>
</comment>